<dbReference type="EMBL" id="CAIIXF020000008">
    <property type="protein sequence ID" value="CAH1792981.1"/>
    <property type="molecule type" value="Genomic_DNA"/>
</dbReference>
<keyword evidence="5" id="KW-1185">Reference proteome</keyword>
<gene>
    <name evidence="4" type="ORF">OFUS_LOCUS17887</name>
</gene>
<feature type="chain" id="PRO_5035913462" evidence="3">
    <location>
        <begin position="29"/>
        <end position="400"/>
    </location>
</feature>
<protein>
    <submittedName>
        <fullName evidence="4">Uncharacterized protein</fullName>
    </submittedName>
</protein>
<keyword evidence="2" id="KW-0812">Transmembrane</keyword>
<dbReference type="AlphaFoldDB" id="A0A8S4PIU9"/>
<proteinExistence type="predicted"/>
<feature type="signal peptide" evidence="3">
    <location>
        <begin position="1"/>
        <end position="28"/>
    </location>
</feature>
<sequence>MASFSTGTLSCAATLIIGFMCIDTACYAFNYQPDRKIGINKYPEDNRILGNIERNRRSSDVGGDVTVSDQSGLNKNITVSRAWWTVPAIPVNSIDLVAAIILGILGGLFLMVCFISAVKACRDRKAIKLRIALRRELKKNAIKVLHEYSSLNNQAERNGKIGRNVRNGQVNHGLDITDETTQVVEVTVHKEYTAQNTPQKGQPMEESTADKSPRSLKELAREISKSEIVIPNGNVVPDDEHGDHIPVMNGNHNTVHQNGNHVNGNGVVCHGNGTATKGNSIHSNPKHNINNTHTDSESCNGLPSSPLASDSTSTFPRVKNGIGRGLGYRHSYQGAEITRFHEKQVINKFKQFRKVKSDNTLIKANGVKKELGKRLSDKNANSIEESDQIPEGAFDDVTIQ</sequence>
<keyword evidence="3" id="KW-0732">Signal</keyword>
<organism evidence="4 5">
    <name type="scientific">Owenia fusiformis</name>
    <name type="common">Polychaete worm</name>
    <dbReference type="NCBI Taxonomy" id="6347"/>
    <lineage>
        <taxon>Eukaryota</taxon>
        <taxon>Metazoa</taxon>
        <taxon>Spiralia</taxon>
        <taxon>Lophotrochozoa</taxon>
        <taxon>Annelida</taxon>
        <taxon>Polychaeta</taxon>
        <taxon>Sedentaria</taxon>
        <taxon>Canalipalpata</taxon>
        <taxon>Sabellida</taxon>
        <taxon>Oweniida</taxon>
        <taxon>Oweniidae</taxon>
        <taxon>Owenia</taxon>
    </lineage>
</organism>
<comment type="caution">
    <text evidence="4">The sequence shown here is derived from an EMBL/GenBank/DDBJ whole genome shotgun (WGS) entry which is preliminary data.</text>
</comment>
<evidence type="ECO:0000256" key="2">
    <source>
        <dbReference type="SAM" id="Phobius"/>
    </source>
</evidence>
<name>A0A8S4PIU9_OWEFU</name>
<evidence type="ECO:0000313" key="5">
    <source>
        <dbReference type="Proteomes" id="UP000749559"/>
    </source>
</evidence>
<feature type="region of interest" description="Disordered" evidence="1">
    <location>
        <begin position="194"/>
        <end position="214"/>
    </location>
</feature>
<evidence type="ECO:0000313" key="4">
    <source>
        <dbReference type="EMBL" id="CAH1792981.1"/>
    </source>
</evidence>
<reference evidence="4" key="1">
    <citation type="submission" date="2022-03" db="EMBL/GenBank/DDBJ databases">
        <authorList>
            <person name="Martin C."/>
        </authorList>
    </citation>
    <scope>NUCLEOTIDE SEQUENCE</scope>
</reference>
<feature type="region of interest" description="Disordered" evidence="1">
    <location>
        <begin position="378"/>
        <end position="400"/>
    </location>
</feature>
<evidence type="ECO:0000256" key="3">
    <source>
        <dbReference type="SAM" id="SignalP"/>
    </source>
</evidence>
<feature type="transmembrane region" description="Helical" evidence="2">
    <location>
        <begin position="96"/>
        <end position="118"/>
    </location>
</feature>
<dbReference type="Proteomes" id="UP000749559">
    <property type="component" value="Unassembled WGS sequence"/>
</dbReference>
<evidence type="ECO:0000256" key="1">
    <source>
        <dbReference type="SAM" id="MobiDB-lite"/>
    </source>
</evidence>
<feature type="region of interest" description="Disordered" evidence="1">
    <location>
        <begin position="291"/>
        <end position="314"/>
    </location>
</feature>
<keyword evidence="2" id="KW-1133">Transmembrane helix</keyword>
<keyword evidence="2" id="KW-0472">Membrane</keyword>
<accession>A0A8S4PIU9</accession>